<evidence type="ECO:0000256" key="1">
    <source>
        <dbReference type="SAM" id="MobiDB-lite"/>
    </source>
</evidence>
<dbReference type="Pfam" id="PF13699">
    <property type="entry name" value="eCIS_core"/>
    <property type="match status" value="1"/>
</dbReference>
<evidence type="ECO:0000259" key="2">
    <source>
        <dbReference type="Pfam" id="PF13699"/>
    </source>
</evidence>
<dbReference type="InterPro" id="IPR025295">
    <property type="entry name" value="eCIS_core_dom"/>
</dbReference>
<sequence>MKRSQDGPAVEPRHEPAAQRAQDDGAAPAGADSQALDASPRQTVQRHKLAQLRKGKAPAARSEDRGGLPAPLREGMESLSGMSLDNVQVHYNSAKPAQLNAHAYAQGRDIHLAPGQERHLPHEAWHVVQQAQGRVKPTMTMGGGVPVNDHAHLEREADSMGAKAMSTQRKAVKDEDKG</sequence>
<protein>
    <recommendedName>
        <fullName evidence="2">eCIS core domain-containing protein</fullName>
    </recommendedName>
</protein>
<dbReference type="AlphaFoldDB" id="A0A246IWI2"/>
<dbReference type="EMBL" id="NIOF01000016">
    <property type="protein sequence ID" value="OWQ84407.1"/>
    <property type="molecule type" value="Genomic_DNA"/>
</dbReference>
<dbReference type="Proteomes" id="UP000197468">
    <property type="component" value="Unassembled WGS sequence"/>
</dbReference>
<feature type="region of interest" description="Disordered" evidence="1">
    <location>
        <begin position="157"/>
        <end position="178"/>
    </location>
</feature>
<feature type="domain" description="eCIS core" evidence="2">
    <location>
        <begin position="68"/>
        <end position="133"/>
    </location>
</feature>
<gene>
    <name evidence="3" type="ORF">CDN99_24230</name>
</gene>
<accession>A0A246IWI2</accession>
<feature type="compositionally biased region" description="Basic and acidic residues" evidence="1">
    <location>
        <begin position="11"/>
        <end position="23"/>
    </location>
</feature>
<feature type="region of interest" description="Disordered" evidence="1">
    <location>
        <begin position="1"/>
        <end position="79"/>
    </location>
</feature>
<evidence type="ECO:0000313" key="4">
    <source>
        <dbReference type="Proteomes" id="UP000197468"/>
    </source>
</evidence>
<comment type="caution">
    <text evidence="3">The sequence shown here is derived from an EMBL/GenBank/DDBJ whole genome shotgun (WGS) entry which is preliminary data.</text>
</comment>
<keyword evidence="4" id="KW-1185">Reference proteome</keyword>
<dbReference type="RefSeq" id="WP_088387655.1">
    <property type="nucleotide sequence ID" value="NZ_NIOF01000016.1"/>
</dbReference>
<dbReference type="OrthoDB" id="292792at2"/>
<name>A0A246IWI2_9BURK</name>
<reference evidence="3 4" key="1">
    <citation type="journal article" date="2008" name="Int. J. Syst. Evol. Microbiol.">
        <title>Description of Roseateles aquatilis sp. nov. and Roseateles terrae sp. nov., in the class Betaproteobacteria, and emended description of the genus Roseateles.</title>
        <authorList>
            <person name="Gomila M."/>
            <person name="Bowien B."/>
            <person name="Falsen E."/>
            <person name="Moore E.R."/>
            <person name="Lalucat J."/>
        </authorList>
    </citation>
    <scope>NUCLEOTIDE SEQUENCE [LARGE SCALE GENOMIC DNA]</scope>
    <source>
        <strain evidence="3 4">CCUG 48205</strain>
    </source>
</reference>
<organism evidence="3 4">
    <name type="scientific">Roseateles aquatilis</name>
    <dbReference type="NCBI Taxonomy" id="431061"/>
    <lineage>
        <taxon>Bacteria</taxon>
        <taxon>Pseudomonadati</taxon>
        <taxon>Pseudomonadota</taxon>
        <taxon>Betaproteobacteria</taxon>
        <taxon>Burkholderiales</taxon>
        <taxon>Sphaerotilaceae</taxon>
        <taxon>Roseateles</taxon>
    </lineage>
</organism>
<feature type="compositionally biased region" description="Low complexity" evidence="1">
    <location>
        <begin position="24"/>
        <end position="38"/>
    </location>
</feature>
<evidence type="ECO:0000313" key="3">
    <source>
        <dbReference type="EMBL" id="OWQ84407.1"/>
    </source>
</evidence>
<proteinExistence type="predicted"/>
<feature type="compositionally biased region" description="Basic residues" evidence="1">
    <location>
        <begin position="44"/>
        <end position="56"/>
    </location>
</feature>